<feature type="domain" description="Potassium channel" evidence="3">
    <location>
        <begin position="108"/>
        <end position="163"/>
    </location>
</feature>
<name>A0ABD6EHV9_9BILA</name>
<proteinExistence type="predicted"/>
<dbReference type="EMBL" id="JBGFUD010001186">
    <property type="protein sequence ID" value="MFH4975900.1"/>
    <property type="molecule type" value="Genomic_DNA"/>
</dbReference>
<feature type="transmembrane region" description="Helical" evidence="2">
    <location>
        <begin position="240"/>
        <end position="265"/>
    </location>
</feature>
<dbReference type="Proteomes" id="UP001608902">
    <property type="component" value="Unassembled WGS sequence"/>
</dbReference>
<feature type="transmembrane region" description="Helical" evidence="2">
    <location>
        <begin position="211"/>
        <end position="228"/>
    </location>
</feature>
<feature type="compositionally biased region" description="Basic and acidic residues" evidence="1">
    <location>
        <begin position="21"/>
        <end position="36"/>
    </location>
</feature>
<evidence type="ECO:0000256" key="1">
    <source>
        <dbReference type="SAM" id="MobiDB-lite"/>
    </source>
</evidence>
<dbReference type="InterPro" id="IPR013099">
    <property type="entry name" value="K_chnl_dom"/>
</dbReference>
<dbReference type="Gene3D" id="1.10.287.70">
    <property type="match status" value="1"/>
</dbReference>
<feature type="transmembrane region" description="Helical" evidence="2">
    <location>
        <begin position="143"/>
        <end position="163"/>
    </location>
</feature>
<accession>A0ABD6EHV9</accession>
<feature type="region of interest" description="Disordered" evidence="1">
    <location>
        <begin position="1"/>
        <end position="36"/>
    </location>
</feature>
<reference evidence="4 5" key="1">
    <citation type="submission" date="2024-08" db="EMBL/GenBank/DDBJ databases">
        <title>Gnathostoma spinigerum genome.</title>
        <authorList>
            <person name="Gonzalez-Bertolin B."/>
            <person name="Monzon S."/>
            <person name="Zaballos A."/>
            <person name="Jimenez P."/>
            <person name="Dekumyoy P."/>
            <person name="Varona S."/>
            <person name="Cuesta I."/>
            <person name="Sumanam S."/>
            <person name="Adisakwattana P."/>
            <person name="Gasser R.B."/>
            <person name="Hernandez-Gonzalez A."/>
            <person name="Young N.D."/>
            <person name="Perteguer M.J."/>
        </authorList>
    </citation>
    <scope>NUCLEOTIDE SEQUENCE [LARGE SCALE GENOMIC DNA]</scope>
    <source>
        <strain evidence="4">AL3</strain>
        <tissue evidence="4">Liver</tissue>
    </source>
</reference>
<keyword evidence="2" id="KW-1133">Transmembrane helix</keyword>
<dbReference type="AlphaFoldDB" id="A0ABD6EHV9"/>
<dbReference type="Pfam" id="PF07885">
    <property type="entry name" value="Ion_trans_2"/>
    <property type="match status" value="1"/>
</dbReference>
<sequence length="321" mass="36369">MLPSLGSRTARGAVSELARSQSHDRQPEDWNARDYKGSGSYHLNTPSYHFNIDPFRRLFAQKITRKIFDETRRSSVAVNSGQRERVQASIANALKEYEEQIDLKVPMQNTWNLSYCLSFAISTLITIGHATQTSITKSGKIGVVCYTVIGVPLFYTTVGFIVYRLFRPLLQFIGGKFYRRLFLAQAAVIFLLAWIFGVATYLSYFMIVENFWLAVYMIILASFTIQTLEYDKLEAMSSLIVLFSVTVSIGFYFLLIFIILLNPVVDFVSPKRLSKPSGAVDNKSDEEERFSVVINESGVSKLVRKHVLNDRKEADSKSAGK</sequence>
<evidence type="ECO:0000256" key="2">
    <source>
        <dbReference type="SAM" id="Phobius"/>
    </source>
</evidence>
<protein>
    <recommendedName>
        <fullName evidence="3">Potassium channel domain-containing protein</fullName>
    </recommendedName>
</protein>
<evidence type="ECO:0000313" key="4">
    <source>
        <dbReference type="EMBL" id="MFH4975900.1"/>
    </source>
</evidence>
<dbReference type="SUPFAM" id="SSF81324">
    <property type="entry name" value="Voltage-gated potassium channels"/>
    <property type="match status" value="1"/>
</dbReference>
<evidence type="ECO:0000259" key="3">
    <source>
        <dbReference type="Pfam" id="PF07885"/>
    </source>
</evidence>
<keyword evidence="5" id="KW-1185">Reference proteome</keyword>
<feature type="transmembrane region" description="Helical" evidence="2">
    <location>
        <begin position="112"/>
        <end position="131"/>
    </location>
</feature>
<keyword evidence="2" id="KW-0812">Transmembrane</keyword>
<keyword evidence="2" id="KW-0472">Membrane</keyword>
<gene>
    <name evidence="4" type="ORF">AB6A40_002609</name>
</gene>
<comment type="caution">
    <text evidence="4">The sequence shown here is derived from an EMBL/GenBank/DDBJ whole genome shotgun (WGS) entry which is preliminary data.</text>
</comment>
<feature type="transmembrane region" description="Helical" evidence="2">
    <location>
        <begin position="183"/>
        <end position="204"/>
    </location>
</feature>
<organism evidence="4 5">
    <name type="scientific">Gnathostoma spinigerum</name>
    <dbReference type="NCBI Taxonomy" id="75299"/>
    <lineage>
        <taxon>Eukaryota</taxon>
        <taxon>Metazoa</taxon>
        <taxon>Ecdysozoa</taxon>
        <taxon>Nematoda</taxon>
        <taxon>Chromadorea</taxon>
        <taxon>Rhabditida</taxon>
        <taxon>Spirurina</taxon>
        <taxon>Gnathostomatomorpha</taxon>
        <taxon>Gnathostomatoidea</taxon>
        <taxon>Gnathostomatidae</taxon>
        <taxon>Gnathostoma</taxon>
    </lineage>
</organism>
<evidence type="ECO:0000313" key="5">
    <source>
        <dbReference type="Proteomes" id="UP001608902"/>
    </source>
</evidence>